<dbReference type="Proteomes" id="UP000001745">
    <property type="component" value="Unassembled WGS sequence"/>
</dbReference>
<dbReference type="InterPro" id="IPR006076">
    <property type="entry name" value="FAD-dep_OxRdtase"/>
</dbReference>
<dbReference type="PANTHER" id="PTHR10961">
    <property type="entry name" value="PEROXISOMAL SARCOSINE OXIDASE"/>
    <property type="match status" value="1"/>
</dbReference>
<protein>
    <submittedName>
        <fullName evidence="7">Sarcosine oxidase, putative</fullName>
    </submittedName>
</protein>
<dbReference type="RefSeq" id="XP_002484168.1">
    <property type="nucleotide sequence ID" value="XM_002484123.1"/>
</dbReference>
<accession>B8MEQ1</accession>
<dbReference type="VEuPathDB" id="FungiDB:TSTA_019930"/>
<evidence type="ECO:0000313" key="8">
    <source>
        <dbReference type="Proteomes" id="UP000001745"/>
    </source>
</evidence>
<dbReference type="GeneID" id="8108804"/>
<dbReference type="PANTHER" id="PTHR10961:SF26">
    <property type="entry name" value="L-SACCHAROPINE OXIDASE"/>
    <property type="match status" value="1"/>
</dbReference>
<dbReference type="HOGENOM" id="CLU_007884_0_2_1"/>
<proteinExistence type="inferred from homology"/>
<sequence>MALSKSSSILIIGAGTFGISTAYHLAKRGYTNVLCIDRHPWPSLDSAGYDLNKIIRTEYEEELYTELALEALRAWRQPMWNGIFHETGKLTTTSGHPDAAQNLKESYENLVKAGAAESVDFIESRDQIVKHCPQLAGAVNIEEWKGLWNSEAGWTHAKKALEKMAAESEKMGVRFVSGPGGTMTGLQLDNKQILVGIKVASGEVIKADRYILSTGAASPGLLPDILSTQVWSKCWTLAHIALTDEEIEQWKGIPVVDNMELGFTFEPDPETKLMKICNAFPGYQFREGRYTDPETGKTTTFSIPRYASDHPEDGIPAEAADGIKRFIAAVMPQFSDRPLLEARVCWCTDSPDSHYLIDNHPQHSNMLLATGDSGHAFKMLPIIGDYIADALEGSERGLKREWKYGGRKEIRNVTRPGNEVKDLRDVRPLNAKL</sequence>
<keyword evidence="4" id="KW-0274">FAD</keyword>
<dbReference type="EMBL" id="EQ962656">
    <property type="protein sequence ID" value="EED16934.1"/>
    <property type="molecule type" value="Genomic_DNA"/>
</dbReference>
<dbReference type="Gene3D" id="3.50.50.60">
    <property type="entry name" value="FAD/NAD(P)-binding domain"/>
    <property type="match status" value="1"/>
</dbReference>
<dbReference type="GO" id="GO:0008115">
    <property type="term" value="F:sarcosine oxidase activity"/>
    <property type="evidence" value="ECO:0007669"/>
    <property type="project" value="TreeGrafter"/>
</dbReference>
<organism evidence="7 8">
    <name type="scientific">Talaromyces stipitatus (strain ATCC 10500 / CBS 375.48 / QM 6759 / NRRL 1006)</name>
    <name type="common">Penicillium stipitatum</name>
    <dbReference type="NCBI Taxonomy" id="441959"/>
    <lineage>
        <taxon>Eukaryota</taxon>
        <taxon>Fungi</taxon>
        <taxon>Dikarya</taxon>
        <taxon>Ascomycota</taxon>
        <taxon>Pezizomycotina</taxon>
        <taxon>Eurotiomycetes</taxon>
        <taxon>Eurotiomycetidae</taxon>
        <taxon>Eurotiales</taxon>
        <taxon>Trichocomaceae</taxon>
        <taxon>Talaromyces</taxon>
        <taxon>Talaromyces sect. Talaromyces</taxon>
    </lineage>
</organism>
<evidence type="ECO:0000259" key="6">
    <source>
        <dbReference type="Pfam" id="PF01266"/>
    </source>
</evidence>
<dbReference type="OrthoDB" id="2219495at2759"/>
<dbReference type="InParanoid" id="B8MEQ1"/>
<feature type="domain" description="FAD dependent oxidoreductase" evidence="6">
    <location>
        <begin position="9"/>
        <end position="389"/>
    </location>
</feature>
<dbReference type="GO" id="GO:0050660">
    <property type="term" value="F:flavin adenine dinucleotide binding"/>
    <property type="evidence" value="ECO:0007669"/>
    <property type="project" value="InterPro"/>
</dbReference>
<name>B8MEQ1_TALSN</name>
<reference evidence="8" key="1">
    <citation type="journal article" date="2015" name="Genome Announc.">
        <title>Genome sequence of the AIDS-associated pathogen Penicillium marneffei (ATCC18224) and its near taxonomic relative Talaromyces stipitatus (ATCC10500).</title>
        <authorList>
            <person name="Nierman W.C."/>
            <person name="Fedorova-Abrams N.D."/>
            <person name="Andrianopoulos A."/>
        </authorList>
    </citation>
    <scope>NUCLEOTIDE SEQUENCE [LARGE SCALE GENOMIC DNA]</scope>
    <source>
        <strain evidence="8">ATCC 10500 / CBS 375.48 / QM 6759 / NRRL 1006</strain>
    </source>
</reference>
<evidence type="ECO:0000256" key="1">
    <source>
        <dbReference type="ARBA" id="ARBA00001974"/>
    </source>
</evidence>
<dbReference type="AlphaFoldDB" id="B8MEQ1"/>
<dbReference type="Gene3D" id="3.30.9.10">
    <property type="entry name" value="D-Amino Acid Oxidase, subunit A, domain 2"/>
    <property type="match status" value="1"/>
</dbReference>
<evidence type="ECO:0000256" key="3">
    <source>
        <dbReference type="ARBA" id="ARBA00022630"/>
    </source>
</evidence>
<dbReference type="SUPFAM" id="SSF51905">
    <property type="entry name" value="FAD/NAD(P)-binding domain"/>
    <property type="match status" value="1"/>
</dbReference>
<dbReference type="STRING" id="441959.B8MEQ1"/>
<evidence type="ECO:0000313" key="7">
    <source>
        <dbReference type="EMBL" id="EED16934.1"/>
    </source>
</evidence>
<gene>
    <name evidence="7" type="ORF">TSTA_019930</name>
</gene>
<evidence type="ECO:0000256" key="5">
    <source>
        <dbReference type="ARBA" id="ARBA00023002"/>
    </source>
</evidence>
<keyword evidence="5" id="KW-0560">Oxidoreductase</keyword>
<dbReference type="eggNOG" id="KOG2820">
    <property type="taxonomic scope" value="Eukaryota"/>
</dbReference>
<comment type="cofactor">
    <cofactor evidence="1">
        <name>FAD</name>
        <dbReference type="ChEBI" id="CHEBI:57692"/>
    </cofactor>
</comment>
<dbReference type="InterPro" id="IPR036188">
    <property type="entry name" value="FAD/NAD-bd_sf"/>
</dbReference>
<keyword evidence="8" id="KW-1185">Reference proteome</keyword>
<comment type="similarity">
    <text evidence="2">Belongs to the MSOX/MTOX family.</text>
</comment>
<dbReference type="PhylomeDB" id="B8MEQ1"/>
<evidence type="ECO:0000256" key="4">
    <source>
        <dbReference type="ARBA" id="ARBA00022827"/>
    </source>
</evidence>
<keyword evidence="3" id="KW-0285">Flavoprotein</keyword>
<dbReference type="Pfam" id="PF01266">
    <property type="entry name" value="DAO"/>
    <property type="match status" value="1"/>
</dbReference>
<dbReference type="InterPro" id="IPR045170">
    <property type="entry name" value="MTOX"/>
</dbReference>
<dbReference type="OMA" id="ARVCWCT"/>
<evidence type="ECO:0000256" key="2">
    <source>
        <dbReference type="ARBA" id="ARBA00010989"/>
    </source>
</evidence>
<dbReference type="GO" id="GO:0051698">
    <property type="term" value="F:saccharopine oxidase activity"/>
    <property type="evidence" value="ECO:0007669"/>
    <property type="project" value="TreeGrafter"/>
</dbReference>